<dbReference type="AlphaFoldDB" id="A0AA41YX63"/>
<reference evidence="2" key="1">
    <citation type="submission" date="2022-05" db="EMBL/GenBank/DDBJ databases">
        <authorList>
            <person name="Pankratov T."/>
        </authorList>
    </citation>
    <scope>NUCLEOTIDE SEQUENCE</scope>
    <source>
        <strain evidence="2">BP6-180914</strain>
    </source>
</reference>
<dbReference type="Proteomes" id="UP001165667">
    <property type="component" value="Unassembled WGS sequence"/>
</dbReference>
<keyword evidence="3" id="KW-1185">Reference proteome</keyword>
<comment type="caution">
    <text evidence="2">The sequence shown here is derived from an EMBL/GenBank/DDBJ whole genome shotgun (WGS) entry which is preliminary data.</text>
</comment>
<evidence type="ECO:0000313" key="2">
    <source>
        <dbReference type="EMBL" id="MCW6510221.1"/>
    </source>
</evidence>
<proteinExistence type="predicted"/>
<feature type="region of interest" description="Disordered" evidence="1">
    <location>
        <begin position="63"/>
        <end position="84"/>
    </location>
</feature>
<feature type="compositionally biased region" description="Basic and acidic residues" evidence="1">
    <location>
        <begin position="10"/>
        <end position="31"/>
    </location>
</feature>
<evidence type="ECO:0000256" key="1">
    <source>
        <dbReference type="SAM" id="MobiDB-lite"/>
    </source>
</evidence>
<feature type="region of interest" description="Disordered" evidence="1">
    <location>
        <begin position="1"/>
        <end position="31"/>
    </location>
</feature>
<dbReference type="EMBL" id="JAMOIM010000014">
    <property type="protein sequence ID" value="MCW6510221.1"/>
    <property type="molecule type" value="Genomic_DNA"/>
</dbReference>
<name>A0AA41YX63_9HYPH</name>
<accession>A0AA41YX63</accession>
<protein>
    <submittedName>
        <fullName evidence="2">Uncharacterized protein</fullName>
    </submittedName>
</protein>
<sequence>MSDTKTPADAARERAEQRFRLSEERRSDAEKVMSDLNAAKVAEREKTARLRALRLAKEEQDQLAKAEVAAKPRVARVRRAKSSA</sequence>
<evidence type="ECO:0000313" key="3">
    <source>
        <dbReference type="Proteomes" id="UP001165667"/>
    </source>
</evidence>
<gene>
    <name evidence="2" type="ORF">M8523_19565</name>
</gene>
<feature type="compositionally biased region" description="Basic residues" evidence="1">
    <location>
        <begin position="73"/>
        <end position="84"/>
    </location>
</feature>
<organism evidence="2 3">
    <name type="scientific">Lichenifustis flavocetrariae</name>
    <dbReference type="NCBI Taxonomy" id="2949735"/>
    <lineage>
        <taxon>Bacteria</taxon>
        <taxon>Pseudomonadati</taxon>
        <taxon>Pseudomonadota</taxon>
        <taxon>Alphaproteobacteria</taxon>
        <taxon>Hyphomicrobiales</taxon>
        <taxon>Lichenihabitantaceae</taxon>
        <taxon>Lichenifustis</taxon>
    </lineage>
</organism>
<dbReference type="RefSeq" id="WP_282586598.1">
    <property type="nucleotide sequence ID" value="NZ_JAMOIM010000014.1"/>
</dbReference>